<dbReference type="Pfam" id="PF23299">
    <property type="entry name" value="DUF7081"/>
    <property type="match status" value="1"/>
</dbReference>
<dbReference type="AlphaFoldDB" id="A0AAN8TJ75"/>
<comment type="caution">
    <text evidence="3">The sequence shown here is derived from an EMBL/GenBank/DDBJ whole genome shotgun (WGS) entry which is preliminary data.</text>
</comment>
<evidence type="ECO:0000259" key="2">
    <source>
        <dbReference type="Pfam" id="PF23299"/>
    </source>
</evidence>
<keyword evidence="4" id="KW-1185">Reference proteome</keyword>
<evidence type="ECO:0000313" key="3">
    <source>
        <dbReference type="EMBL" id="KAK6786227.1"/>
    </source>
</evidence>
<feature type="region of interest" description="Disordered" evidence="1">
    <location>
        <begin position="56"/>
        <end position="84"/>
    </location>
</feature>
<accession>A0AAN8TJ75</accession>
<dbReference type="PANTHER" id="PTHR33345">
    <property type="entry name" value="ADAPTER PROTEIN, PUTATIVE-RELATED"/>
    <property type="match status" value="1"/>
</dbReference>
<proteinExistence type="predicted"/>
<evidence type="ECO:0000313" key="4">
    <source>
        <dbReference type="Proteomes" id="UP001371456"/>
    </source>
</evidence>
<dbReference type="InterPro" id="IPR055508">
    <property type="entry name" value="DUF7081"/>
</dbReference>
<dbReference type="EMBL" id="JBANQN010000006">
    <property type="protein sequence ID" value="KAK6786227.1"/>
    <property type="molecule type" value="Genomic_DNA"/>
</dbReference>
<reference evidence="3 4" key="1">
    <citation type="submission" date="2024-02" db="EMBL/GenBank/DDBJ databases">
        <title>de novo genome assembly of Solanum bulbocastanum strain 11H21.</title>
        <authorList>
            <person name="Hosaka A.J."/>
        </authorList>
    </citation>
    <scope>NUCLEOTIDE SEQUENCE [LARGE SCALE GENOMIC DNA]</scope>
    <source>
        <tissue evidence="3">Young leaves</tissue>
    </source>
</reference>
<protein>
    <recommendedName>
        <fullName evidence="2">DUF7081 domain-containing protein</fullName>
    </recommendedName>
</protein>
<feature type="compositionally biased region" description="Basic and acidic residues" evidence="1">
    <location>
        <begin position="67"/>
        <end position="79"/>
    </location>
</feature>
<dbReference type="PANTHER" id="PTHR33345:SF2">
    <property type="entry name" value="OBERON-LIKE PHD FINGER DOMAIN-CONTAINING PROTEIN"/>
    <property type="match status" value="1"/>
</dbReference>
<gene>
    <name evidence="3" type="ORF">RDI58_014752</name>
</gene>
<organism evidence="3 4">
    <name type="scientific">Solanum bulbocastanum</name>
    <name type="common">Wild potato</name>
    <dbReference type="NCBI Taxonomy" id="147425"/>
    <lineage>
        <taxon>Eukaryota</taxon>
        <taxon>Viridiplantae</taxon>
        <taxon>Streptophyta</taxon>
        <taxon>Embryophyta</taxon>
        <taxon>Tracheophyta</taxon>
        <taxon>Spermatophyta</taxon>
        <taxon>Magnoliopsida</taxon>
        <taxon>eudicotyledons</taxon>
        <taxon>Gunneridae</taxon>
        <taxon>Pentapetalae</taxon>
        <taxon>asterids</taxon>
        <taxon>lamiids</taxon>
        <taxon>Solanales</taxon>
        <taxon>Solanaceae</taxon>
        <taxon>Solanoideae</taxon>
        <taxon>Solaneae</taxon>
        <taxon>Solanum</taxon>
    </lineage>
</organism>
<name>A0AAN8TJ75_SOLBU</name>
<dbReference type="Proteomes" id="UP001371456">
    <property type="component" value="Unassembled WGS sequence"/>
</dbReference>
<feature type="domain" description="DUF7081" evidence="2">
    <location>
        <begin position="32"/>
        <end position="57"/>
    </location>
</feature>
<evidence type="ECO:0000256" key="1">
    <source>
        <dbReference type="SAM" id="MobiDB-lite"/>
    </source>
</evidence>
<sequence>MSAKEEVGESLALVVYNGSASTINETGFQLYPVSEYDSGEGLPYDPVDWPNVGDNWMIPSKQSPSSKDIDFGSDKKDRTTSSGTKMQFLLSDSPFGAITCKAGN</sequence>